<evidence type="ECO:0000256" key="9">
    <source>
        <dbReference type="ARBA" id="ARBA00023136"/>
    </source>
</evidence>
<dbReference type="Gene3D" id="3.30.1360.100">
    <property type="entry name" value="General secretion pathway protein M, EpsM"/>
    <property type="match status" value="1"/>
</dbReference>
<gene>
    <name evidence="13" type="ORF">OM33_04510</name>
</gene>
<name>A0A0A7EEN4_9GAMM</name>
<dbReference type="RefSeq" id="WP_038639251.1">
    <property type="nucleotide sequence ID" value="NZ_CP009888.1"/>
</dbReference>
<evidence type="ECO:0000256" key="2">
    <source>
        <dbReference type="ARBA" id="ARBA00005318"/>
    </source>
</evidence>
<evidence type="ECO:0000256" key="8">
    <source>
        <dbReference type="ARBA" id="ARBA00022989"/>
    </source>
</evidence>
<keyword evidence="14" id="KW-1185">Reference proteome</keyword>
<keyword evidence="3 10" id="KW-0813">Transport</keyword>
<comment type="function">
    <text evidence="10">Inner membrane component of the type II secretion system required for the energy-dependent secretion of extracellular factors such as proteases and toxins from the periplasm.</text>
</comment>
<evidence type="ECO:0000256" key="4">
    <source>
        <dbReference type="ARBA" id="ARBA00022475"/>
    </source>
</evidence>
<dbReference type="KEGG" id="pseo:OM33_04510"/>
<dbReference type="AlphaFoldDB" id="A0A0A7EEN4"/>
<evidence type="ECO:0000259" key="11">
    <source>
        <dbReference type="Pfam" id="PF05134"/>
    </source>
</evidence>
<evidence type="ECO:0000313" key="13">
    <source>
        <dbReference type="EMBL" id="AIY64487.1"/>
    </source>
</evidence>
<dbReference type="eggNOG" id="COG3297">
    <property type="taxonomic scope" value="Bacteria"/>
</dbReference>
<keyword evidence="4" id="KW-1003">Cell membrane</keyword>
<organism evidence="13 14">
    <name type="scientific">Pseudoalteromonas piratica</name>
    <dbReference type="NCBI Taxonomy" id="1348114"/>
    <lineage>
        <taxon>Bacteria</taxon>
        <taxon>Pseudomonadati</taxon>
        <taxon>Pseudomonadota</taxon>
        <taxon>Gammaproteobacteria</taxon>
        <taxon>Alteromonadales</taxon>
        <taxon>Pseudoalteromonadaceae</taxon>
        <taxon>Pseudoalteromonas</taxon>
    </lineage>
</organism>
<keyword evidence="7 10" id="KW-0653">Protein transport</keyword>
<dbReference type="STRING" id="1348114.OM33_04510"/>
<dbReference type="Proteomes" id="UP000030341">
    <property type="component" value="Chromosome 1"/>
</dbReference>
<keyword evidence="5" id="KW-0997">Cell inner membrane</keyword>
<comment type="similarity">
    <text evidence="2 10">Belongs to the GSP L family.</text>
</comment>
<dbReference type="GO" id="GO:0015628">
    <property type="term" value="P:protein secretion by the type II secretion system"/>
    <property type="evidence" value="ECO:0007669"/>
    <property type="project" value="InterPro"/>
</dbReference>
<evidence type="ECO:0000256" key="1">
    <source>
        <dbReference type="ARBA" id="ARBA00004377"/>
    </source>
</evidence>
<reference evidence="13 14" key="1">
    <citation type="submission" date="2014-11" db="EMBL/GenBank/DDBJ databases">
        <title>Complete Genome Sequence of Pseudoalteromonas sp. Strain OCN003 Isolated from Kaneohe Bay, Oahu, Hawaii.</title>
        <authorList>
            <person name="Beurmann S."/>
            <person name="Videau P."/>
            <person name="Ushijima B."/>
            <person name="Smith A.M."/>
            <person name="Aeby G.S."/>
            <person name="Callahan S.M."/>
            <person name="Belcaid M."/>
        </authorList>
    </citation>
    <scope>NUCLEOTIDE SEQUENCE [LARGE SCALE GENOMIC DNA]</scope>
    <source>
        <strain evidence="13 14">OCN003</strain>
    </source>
</reference>
<dbReference type="HOGENOM" id="CLU_041016_2_2_6"/>
<sequence length="398" mass="44289">MKETLMIRLGHTPNDPIHWLISNADEAIASGQISNSLALEELSEKAKTRDIVALLPATKVQLKTVSLPTKFNRKLEAALPFMMEEELACELDDVLISIGEPCMIDDKHAIQVSVCQRSWFESWLQVLKTSELAPTRVLPDALLLPHYEDAEITATSLSDTWLFKLNDWRIAEVDTSWVNDFLVTLEDKPMAHLSDLDFVYSNSIKKLEDYDLPLAIFAKQLPSQSFNMLQGAFQVKKQSTGAWSLWQVPAIAAGVALLFGLVLKAVTAYQLEQQVAIAKAQAIEAYQQAFPGGKVRPNLIRRQIQGKLAQLSSGGETGFLFLLHHLTPVFKDVEGFTPETLRFDSKRGELRLRASAKDFQSFNLVKQRLEQASLTVEQGSLSNSGNLVVGEIKIKAGL</sequence>
<dbReference type="Gene3D" id="3.30.420.370">
    <property type="match status" value="1"/>
</dbReference>
<evidence type="ECO:0000256" key="10">
    <source>
        <dbReference type="PIRNR" id="PIRNR015761"/>
    </source>
</evidence>
<dbReference type="NCBIfam" id="TIGR01709">
    <property type="entry name" value="typeII_sec_gspL"/>
    <property type="match status" value="1"/>
</dbReference>
<feature type="domain" description="GspL cytoplasmic actin-ATPase-like" evidence="11">
    <location>
        <begin position="5"/>
        <end position="235"/>
    </location>
</feature>
<dbReference type="InterPro" id="IPR043129">
    <property type="entry name" value="ATPase_NBD"/>
</dbReference>
<dbReference type="GO" id="GO:0009276">
    <property type="term" value="C:Gram-negative-bacterium-type cell wall"/>
    <property type="evidence" value="ECO:0007669"/>
    <property type="project" value="InterPro"/>
</dbReference>
<dbReference type="SUPFAM" id="SSF53067">
    <property type="entry name" value="Actin-like ATPase domain"/>
    <property type="match status" value="2"/>
</dbReference>
<dbReference type="InterPro" id="IPR007812">
    <property type="entry name" value="T2SS_protein-GspL"/>
</dbReference>
<evidence type="ECO:0000256" key="3">
    <source>
        <dbReference type="ARBA" id="ARBA00022448"/>
    </source>
</evidence>
<comment type="subcellular location">
    <subcellularLocation>
        <location evidence="1">Cell inner membrane</location>
        <topology evidence="1">Single-pass membrane protein</topology>
    </subcellularLocation>
</comment>
<dbReference type="OrthoDB" id="7011844at2"/>
<evidence type="ECO:0000256" key="6">
    <source>
        <dbReference type="ARBA" id="ARBA00022692"/>
    </source>
</evidence>
<feature type="domain" description="GspL periplasmic" evidence="12">
    <location>
        <begin position="243"/>
        <end position="395"/>
    </location>
</feature>
<keyword evidence="8" id="KW-1133">Transmembrane helix</keyword>
<dbReference type="Pfam" id="PF12693">
    <property type="entry name" value="GspL_C"/>
    <property type="match status" value="1"/>
</dbReference>
<dbReference type="Gene3D" id="3.30.420.380">
    <property type="match status" value="1"/>
</dbReference>
<dbReference type="PIRSF" id="PIRSF015761">
    <property type="entry name" value="Protein_L"/>
    <property type="match status" value="1"/>
</dbReference>
<dbReference type="Pfam" id="PF05134">
    <property type="entry name" value="T2SSL"/>
    <property type="match status" value="1"/>
</dbReference>
<accession>A0A0A7EEN4</accession>
<dbReference type="EMBL" id="CP009888">
    <property type="protein sequence ID" value="AIY64487.1"/>
    <property type="molecule type" value="Genomic_DNA"/>
</dbReference>
<dbReference type="InterPro" id="IPR025691">
    <property type="entry name" value="GspL_pp_dom"/>
</dbReference>
<dbReference type="GO" id="GO:0005886">
    <property type="term" value="C:plasma membrane"/>
    <property type="evidence" value="ECO:0007669"/>
    <property type="project" value="UniProtKB-SubCell"/>
</dbReference>
<keyword evidence="6" id="KW-0812">Transmembrane</keyword>
<evidence type="ECO:0000256" key="7">
    <source>
        <dbReference type="ARBA" id="ARBA00022927"/>
    </source>
</evidence>
<evidence type="ECO:0000256" key="5">
    <source>
        <dbReference type="ARBA" id="ARBA00022519"/>
    </source>
</evidence>
<dbReference type="InterPro" id="IPR024230">
    <property type="entry name" value="GspL_cyto_dom"/>
</dbReference>
<evidence type="ECO:0000259" key="12">
    <source>
        <dbReference type="Pfam" id="PF12693"/>
    </source>
</evidence>
<protein>
    <recommendedName>
        <fullName evidence="10">Type II secretion system protein L</fullName>
        <shortName evidence="10">T2SS protein L</shortName>
    </recommendedName>
</protein>
<proteinExistence type="inferred from homology"/>
<keyword evidence="9" id="KW-0472">Membrane</keyword>
<evidence type="ECO:0000313" key="14">
    <source>
        <dbReference type="Proteomes" id="UP000030341"/>
    </source>
</evidence>
<dbReference type="GO" id="GO:0015627">
    <property type="term" value="C:type II protein secretion system complex"/>
    <property type="evidence" value="ECO:0007669"/>
    <property type="project" value="InterPro"/>
</dbReference>
<dbReference type="CDD" id="cd24017">
    <property type="entry name" value="ASKHA_T2SSL_N"/>
    <property type="match status" value="1"/>
</dbReference>